<organism evidence="2 3">
    <name type="scientific">Roseicyclus persicicus</name>
    <dbReference type="NCBI Taxonomy" id="2650661"/>
    <lineage>
        <taxon>Bacteria</taxon>
        <taxon>Pseudomonadati</taxon>
        <taxon>Pseudomonadota</taxon>
        <taxon>Alphaproteobacteria</taxon>
        <taxon>Rhodobacterales</taxon>
        <taxon>Roseobacteraceae</taxon>
        <taxon>Roseicyclus</taxon>
    </lineage>
</organism>
<dbReference type="PANTHER" id="PTHR47495">
    <property type="entry name" value="ALDEHYDE DEHYDROGENASE"/>
    <property type="match status" value="1"/>
</dbReference>
<dbReference type="PIRSF" id="PIRSF036389">
    <property type="entry name" value="IOR_B"/>
    <property type="match status" value="1"/>
</dbReference>
<evidence type="ECO:0000259" key="1">
    <source>
        <dbReference type="SMART" id="SM01008"/>
    </source>
</evidence>
<evidence type="ECO:0000313" key="3">
    <source>
        <dbReference type="Proteomes" id="UP000526408"/>
    </source>
</evidence>
<dbReference type="GO" id="GO:0016491">
    <property type="term" value="F:oxidoreductase activity"/>
    <property type="evidence" value="ECO:0007669"/>
    <property type="project" value="InterPro"/>
</dbReference>
<dbReference type="Gene3D" id="3.30.365.10">
    <property type="entry name" value="Aldehyde oxidase/xanthine dehydrogenase, molybdopterin binding domain"/>
    <property type="match status" value="4"/>
</dbReference>
<dbReference type="RefSeq" id="WP_168621889.1">
    <property type="nucleotide sequence ID" value="NZ_JAAZQQ010000001.1"/>
</dbReference>
<dbReference type="Pfam" id="PF02738">
    <property type="entry name" value="MoCoBD_1"/>
    <property type="match status" value="1"/>
</dbReference>
<sequence length="749" mass="80410">MASWGKIARRTFLTGSAAVAGGVAFGVWQYRRELPNPLQPGEGEVTLNPWIIIDQQGVTLVAARAEMGQGVYTTLPALIAEELDVAWEDVRVIHGPAAQAYYNAGLMSHALPTTDYDRTGFQEVMIEAMSVLPRMIGLQVTGGSTSTLDAYDKLRQAGATARETLKQAAAARLGLPVGSLETRDGRVIAPGGLELTYQELAVEAAAIDPPRRVELRPASRWRYLGRSMPRTDMVAKVTGTAEFGIDVRLPGMRFATVRMSPRLGGGMVSFDASAAEAMPGVERVIDLGTGIAVVATNTWLAMRAAEAVAIEWGPAPYPETSDALMEVIRAALDDPPNSTLRDDGDVDAMDVDPSDRVIEAEYTVPWLAHATMEPMSAAALHHGDRLEIWTGSQSPGFAELAAAAAVGLDPDQVTVHVTYLGGGFGRRGEVDYAVLAARVAQAMQGTPVQVTWSREEDMRHDFYRPAAAARMRGVLRNGFAHALEGRVAAPSVTRQSMRRLTGSAPPGPDKGHVEGLFNQPYAIPNYRVTGHLADLAVPVGFWRSVGNSFNGFFMESFIDEMALSAGRDPLGFRLELAEAEHAPTAGVLRAVAEMSAWSAPRPAGTGMGVAMTHSFHTPVAVVIEVADRDGAVALTRAWVACDVGTALDPSIIEAQMVSGLFFGLSAAMMEEITFAGGEVQQWNYPDYDALRIHQVPEVEVRILQTQDHIGGVGEPATPPSMPALANAVFDLTGERIRDLPLNRWVRFVA</sequence>
<dbReference type="InterPro" id="IPR037165">
    <property type="entry name" value="AldOxase/xan_DH_Mopterin-bd_sf"/>
</dbReference>
<dbReference type="Proteomes" id="UP000526408">
    <property type="component" value="Unassembled WGS sequence"/>
</dbReference>
<comment type="caution">
    <text evidence="2">The sequence shown here is derived from an EMBL/GenBank/DDBJ whole genome shotgun (WGS) entry which is preliminary data.</text>
</comment>
<dbReference type="InterPro" id="IPR012368">
    <property type="entry name" value="OxRdtase_Mopterin-bd_su_IorB"/>
</dbReference>
<dbReference type="InterPro" id="IPR052516">
    <property type="entry name" value="N-heterocyclic_Hydroxylase"/>
</dbReference>
<proteinExistence type="predicted"/>
<feature type="domain" description="Aldehyde oxidase/xanthine dehydrogenase a/b hammerhead" evidence="1">
    <location>
        <begin position="238"/>
        <end position="316"/>
    </location>
</feature>
<gene>
    <name evidence="2" type="ORF">HCU73_02900</name>
</gene>
<dbReference type="Pfam" id="PF20256">
    <property type="entry name" value="MoCoBD_2"/>
    <property type="match status" value="1"/>
</dbReference>
<name>A0A7X6GYB0_9RHOB</name>
<dbReference type="SUPFAM" id="SSF56003">
    <property type="entry name" value="Molybdenum cofactor-binding domain"/>
    <property type="match status" value="2"/>
</dbReference>
<dbReference type="InterPro" id="IPR000674">
    <property type="entry name" value="Ald_Oxase/Xan_DH_a/b"/>
</dbReference>
<dbReference type="InterPro" id="IPR008274">
    <property type="entry name" value="AldOxase/xan_DH_MoCoBD1"/>
</dbReference>
<dbReference type="PANTHER" id="PTHR47495:SF2">
    <property type="entry name" value="ALDEHYDE DEHYDROGENASE"/>
    <property type="match status" value="1"/>
</dbReference>
<protein>
    <submittedName>
        <fullName evidence="2">Xanthine dehydrogenase family protein molybdopterin-binding subunit</fullName>
    </submittedName>
</protein>
<dbReference type="SMART" id="SM01008">
    <property type="entry name" value="Ald_Xan_dh_C"/>
    <property type="match status" value="1"/>
</dbReference>
<evidence type="ECO:0000313" key="2">
    <source>
        <dbReference type="EMBL" id="NKX43526.1"/>
    </source>
</evidence>
<dbReference type="AlphaFoldDB" id="A0A7X6GYB0"/>
<reference evidence="2 3" key="1">
    <citation type="submission" date="2020-04" db="EMBL/GenBank/DDBJ databases">
        <authorList>
            <person name="Yoon J."/>
        </authorList>
    </citation>
    <scope>NUCLEOTIDE SEQUENCE [LARGE SCALE GENOMIC DNA]</scope>
    <source>
        <strain evidence="2 3">KMU-115</strain>
    </source>
</reference>
<accession>A0A7X6GYB0</accession>
<dbReference type="EMBL" id="JAAZQQ010000001">
    <property type="protein sequence ID" value="NKX43526.1"/>
    <property type="molecule type" value="Genomic_DNA"/>
</dbReference>
<dbReference type="InterPro" id="IPR046867">
    <property type="entry name" value="AldOxase/xan_DH_MoCoBD2"/>
</dbReference>
<keyword evidence="3" id="KW-1185">Reference proteome</keyword>
<dbReference type="Gene3D" id="3.90.1170.50">
    <property type="entry name" value="Aldehyde oxidase/xanthine dehydrogenase, a/b hammerhead"/>
    <property type="match status" value="1"/>
</dbReference>